<dbReference type="OrthoDB" id="1263230at2"/>
<dbReference type="Proteomes" id="UP000297540">
    <property type="component" value="Unassembled WGS sequence"/>
</dbReference>
<reference evidence="1 2" key="1">
    <citation type="journal article" date="2017" name="Int. J. Syst. Evol. Microbiol.">
        <title>Mucilaginibacterpsychrotolerans sp. nov., isolated from peatlands.</title>
        <authorList>
            <person name="Deng Y."/>
            <person name="Shen L."/>
            <person name="Xu B."/>
            <person name="Liu Y."/>
            <person name="Gu Z."/>
            <person name="Liu H."/>
            <person name="Zhou Y."/>
        </authorList>
    </citation>
    <scope>NUCLEOTIDE SEQUENCE [LARGE SCALE GENOMIC DNA]</scope>
    <source>
        <strain evidence="1 2">NH7-4</strain>
    </source>
</reference>
<organism evidence="1 2">
    <name type="scientific">Mucilaginibacter psychrotolerans</name>
    <dbReference type="NCBI Taxonomy" id="1524096"/>
    <lineage>
        <taxon>Bacteria</taxon>
        <taxon>Pseudomonadati</taxon>
        <taxon>Bacteroidota</taxon>
        <taxon>Sphingobacteriia</taxon>
        <taxon>Sphingobacteriales</taxon>
        <taxon>Sphingobacteriaceae</taxon>
        <taxon>Mucilaginibacter</taxon>
    </lineage>
</organism>
<comment type="caution">
    <text evidence="1">The sequence shown here is derived from an EMBL/GenBank/DDBJ whole genome shotgun (WGS) entry which is preliminary data.</text>
</comment>
<evidence type="ECO:0000313" key="1">
    <source>
        <dbReference type="EMBL" id="TFF32184.1"/>
    </source>
</evidence>
<name>A0A4Y8S3S0_9SPHI</name>
<sequence>MTYFYTAAELSDRIERYFLSVKGAPEPEKRPQLKNRKKESPNVIRITTDDKTDPPLLTGLALFLGFKSLDEFEAYEQKGVYKKILQEARLRIACEYEKKLHKPSPTGAIFALKCMGWHEKHEAKSANNTSVNVCVNIQDSGPKLAEKEKDVAL</sequence>
<proteinExistence type="predicted"/>
<dbReference type="EMBL" id="SOZE01000052">
    <property type="protein sequence ID" value="TFF32184.1"/>
    <property type="molecule type" value="Genomic_DNA"/>
</dbReference>
<protein>
    <submittedName>
        <fullName evidence="1">Uncharacterized protein</fullName>
    </submittedName>
</protein>
<accession>A0A4Y8S3S0</accession>
<dbReference type="AlphaFoldDB" id="A0A4Y8S3S0"/>
<evidence type="ECO:0000313" key="2">
    <source>
        <dbReference type="Proteomes" id="UP000297540"/>
    </source>
</evidence>
<dbReference type="Gene3D" id="1.10.132.80">
    <property type="match status" value="1"/>
</dbReference>
<dbReference type="RefSeq" id="WP_133236797.1">
    <property type="nucleotide sequence ID" value="NZ_SOZE01000052.1"/>
</dbReference>
<keyword evidence="2" id="KW-1185">Reference proteome</keyword>
<gene>
    <name evidence="1" type="ORF">E2R66_27035</name>
</gene>